<protein>
    <submittedName>
        <fullName evidence="3">Uncharacterized protein</fullName>
    </submittedName>
</protein>
<proteinExistence type="predicted"/>
<dbReference type="Proteomes" id="UP000799779">
    <property type="component" value="Unassembled WGS sequence"/>
</dbReference>
<keyword evidence="2" id="KW-0472">Membrane</keyword>
<feature type="region of interest" description="Disordered" evidence="1">
    <location>
        <begin position="245"/>
        <end position="300"/>
    </location>
</feature>
<feature type="compositionally biased region" description="Low complexity" evidence="1">
    <location>
        <begin position="142"/>
        <end position="169"/>
    </location>
</feature>
<dbReference type="CDD" id="cd12087">
    <property type="entry name" value="TM_EGFR-like"/>
    <property type="match status" value="1"/>
</dbReference>
<evidence type="ECO:0000313" key="3">
    <source>
        <dbReference type="EMBL" id="KAF2006806.1"/>
    </source>
</evidence>
<dbReference type="EMBL" id="ML977558">
    <property type="protein sequence ID" value="KAF2006806.1"/>
    <property type="molecule type" value="Genomic_DNA"/>
</dbReference>
<name>A0A6A5X2W9_9PLEO</name>
<keyword evidence="2" id="KW-0812">Transmembrane</keyword>
<gene>
    <name evidence="3" type="ORF">P154DRAFT_569511</name>
</gene>
<organism evidence="3 4">
    <name type="scientific">Amniculicola lignicola CBS 123094</name>
    <dbReference type="NCBI Taxonomy" id="1392246"/>
    <lineage>
        <taxon>Eukaryota</taxon>
        <taxon>Fungi</taxon>
        <taxon>Dikarya</taxon>
        <taxon>Ascomycota</taxon>
        <taxon>Pezizomycotina</taxon>
        <taxon>Dothideomycetes</taxon>
        <taxon>Pleosporomycetidae</taxon>
        <taxon>Pleosporales</taxon>
        <taxon>Amniculicolaceae</taxon>
        <taxon>Amniculicola</taxon>
    </lineage>
</organism>
<keyword evidence="2" id="KW-1133">Transmembrane helix</keyword>
<keyword evidence="4" id="KW-1185">Reference proteome</keyword>
<accession>A0A6A5X2W9</accession>
<feature type="transmembrane region" description="Helical" evidence="2">
    <location>
        <begin position="185"/>
        <end position="206"/>
    </location>
</feature>
<reference evidence="3" key="1">
    <citation type="journal article" date="2020" name="Stud. Mycol.">
        <title>101 Dothideomycetes genomes: a test case for predicting lifestyles and emergence of pathogens.</title>
        <authorList>
            <person name="Haridas S."/>
            <person name="Albert R."/>
            <person name="Binder M."/>
            <person name="Bloem J."/>
            <person name="Labutti K."/>
            <person name="Salamov A."/>
            <person name="Andreopoulos B."/>
            <person name="Baker S."/>
            <person name="Barry K."/>
            <person name="Bills G."/>
            <person name="Bluhm B."/>
            <person name="Cannon C."/>
            <person name="Castanera R."/>
            <person name="Culley D."/>
            <person name="Daum C."/>
            <person name="Ezra D."/>
            <person name="Gonzalez J."/>
            <person name="Henrissat B."/>
            <person name="Kuo A."/>
            <person name="Liang C."/>
            <person name="Lipzen A."/>
            <person name="Lutzoni F."/>
            <person name="Magnuson J."/>
            <person name="Mondo S."/>
            <person name="Nolan M."/>
            <person name="Ohm R."/>
            <person name="Pangilinan J."/>
            <person name="Park H.-J."/>
            <person name="Ramirez L."/>
            <person name="Alfaro M."/>
            <person name="Sun H."/>
            <person name="Tritt A."/>
            <person name="Yoshinaga Y."/>
            <person name="Zwiers L.-H."/>
            <person name="Turgeon B."/>
            <person name="Goodwin S."/>
            <person name="Spatafora J."/>
            <person name="Crous P."/>
            <person name="Grigoriev I."/>
        </authorList>
    </citation>
    <scope>NUCLEOTIDE SEQUENCE</scope>
    <source>
        <strain evidence="3">CBS 123094</strain>
    </source>
</reference>
<feature type="region of interest" description="Disordered" evidence="1">
    <location>
        <begin position="142"/>
        <end position="178"/>
    </location>
</feature>
<evidence type="ECO:0000313" key="4">
    <source>
        <dbReference type="Proteomes" id="UP000799779"/>
    </source>
</evidence>
<evidence type="ECO:0000256" key="2">
    <source>
        <dbReference type="SAM" id="Phobius"/>
    </source>
</evidence>
<dbReference type="AlphaFoldDB" id="A0A6A5X2W9"/>
<sequence length="300" mass="31867">MMISSFSIASTVVIGQSYNITWVAWLKEGEQPVPGSIGLHVPFTEFGATEFNITEMVTESPYLWTIPRNLESGEEYQLLWMSTDRPEDGVYGGPSFNVTDILLLNVPSATPSASVSAPESTAGLPVTSMLSGATSVSTLLSSPSFAPPAATSPSAATASSPSSPGFTSTDRPTNSSKSGFGPGSIAGIVIGAFLGACVLAFAAFLLGRRRYQRQTPVENAQQQKTVEGEELPWNKCELDGTDAKAEMDGSGTFSTDGSMAELDSKNLQELPHNEAPQELPHFNQAPQELPGDLPEYRQKP</sequence>
<evidence type="ECO:0000256" key="1">
    <source>
        <dbReference type="SAM" id="MobiDB-lite"/>
    </source>
</evidence>